<organism evidence="1 2">
    <name type="scientific">Aureispira anguillae</name>
    <dbReference type="NCBI Taxonomy" id="2864201"/>
    <lineage>
        <taxon>Bacteria</taxon>
        <taxon>Pseudomonadati</taxon>
        <taxon>Bacteroidota</taxon>
        <taxon>Saprospiria</taxon>
        <taxon>Saprospirales</taxon>
        <taxon>Saprospiraceae</taxon>
        <taxon>Aureispira</taxon>
    </lineage>
</organism>
<protein>
    <submittedName>
        <fullName evidence="1">Uncharacterized protein</fullName>
    </submittedName>
</protein>
<accession>A0A915YBJ9</accession>
<keyword evidence="2" id="KW-1185">Reference proteome</keyword>
<dbReference type="AlphaFoldDB" id="A0A915YBJ9"/>
<reference evidence="1" key="1">
    <citation type="submission" date="2022-09" db="EMBL/GenBank/DDBJ databases">
        <title>Aureispira anguillicida sp. nov., isolated from Leptocephalus of Japanese eel Anguilla japonica.</title>
        <authorList>
            <person name="Yuasa K."/>
            <person name="Mekata T."/>
            <person name="Ikunari K."/>
        </authorList>
    </citation>
    <scope>NUCLEOTIDE SEQUENCE</scope>
    <source>
        <strain evidence="1">EL160426</strain>
    </source>
</reference>
<sequence>MFSLLIPMFDSLLHGALKGAKTALFACFCIKKKLNKRLKSNY</sequence>
<gene>
    <name evidence="1" type="ORF">AsAng_0007700</name>
</gene>
<evidence type="ECO:0000313" key="2">
    <source>
        <dbReference type="Proteomes" id="UP001060919"/>
    </source>
</evidence>
<name>A0A915YBJ9_9BACT</name>
<evidence type="ECO:0000313" key="1">
    <source>
        <dbReference type="EMBL" id="BDS10065.1"/>
    </source>
</evidence>
<dbReference type="EMBL" id="AP026867">
    <property type="protein sequence ID" value="BDS10065.1"/>
    <property type="molecule type" value="Genomic_DNA"/>
</dbReference>
<proteinExistence type="predicted"/>
<dbReference type="Proteomes" id="UP001060919">
    <property type="component" value="Chromosome"/>
</dbReference>
<dbReference type="KEGG" id="aup:AsAng_0007700"/>